<evidence type="ECO:0000256" key="5">
    <source>
        <dbReference type="ARBA" id="ARBA00022801"/>
    </source>
</evidence>
<dbReference type="EMBL" id="CACVAP010000090">
    <property type="protein sequence ID" value="CAA6818824.1"/>
    <property type="molecule type" value="Genomic_DNA"/>
</dbReference>
<keyword evidence="6 7" id="KW-0862">Zinc</keyword>
<evidence type="ECO:0000256" key="2">
    <source>
        <dbReference type="ARBA" id="ARBA00022722"/>
    </source>
</evidence>
<protein>
    <recommendedName>
        <fullName evidence="7">Endoribonuclease YbeY</fullName>
        <ecNumber evidence="7">3.1.-.-</ecNumber>
    </recommendedName>
</protein>
<evidence type="ECO:0000256" key="3">
    <source>
        <dbReference type="ARBA" id="ARBA00022723"/>
    </source>
</evidence>
<evidence type="ECO:0000313" key="8">
    <source>
        <dbReference type="EMBL" id="CAA6818824.1"/>
    </source>
</evidence>
<dbReference type="PANTHER" id="PTHR46986:SF1">
    <property type="entry name" value="ENDORIBONUCLEASE YBEY, CHLOROPLASTIC"/>
    <property type="match status" value="1"/>
</dbReference>
<dbReference type="GO" id="GO:0008270">
    <property type="term" value="F:zinc ion binding"/>
    <property type="evidence" value="ECO:0007669"/>
    <property type="project" value="UniProtKB-UniRule"/>
</dbReference>
<evidence type="ECO:0000256" key="6">
    <source>
        <dbReference type="ARBA" id="ARBA00022833"/>
    </source>
</evidence>
<keyword evidence="5 7" id="KW-0378">Hydrolase</keyword>
<dbReference type="HAMAP" id="MF_00009">
    <property type="entry name" value="Endoribonucl_YbeY"/>
    <property type="match status" value="1"/>
</dbReference>
<dbReference type="InterPro" id="IPR023091">
    <property type="entry name" value="MetalPrtase_cat_dom_sf_prd"/>
</dbReference>
<dbReference type="GO" id="GO:0004521">
    <property type="term" value="F:RNA endonuclease activity"/>
    <property type="evidence" value="ECO:0007669"/>
    <property type="project" value="UniProtKB-UniRule"/>
</dbReference>
<dbReference type="PANTHER" id="PTHR46986">
    <property type="entry name" value="ENDORIBONUCLEASE YBEY, CHLOROPLASTIC"/>
    <property type="match status" value="1"/>
</dbReference>
<keyword evidence="4 7" id="KW-0255">Endonuclease</keyword>
<accession>A0A6S6THM4</accession>
<keyword evidence="7" id="KW-0698">rRNA processing</keyword>
<dbReference type="GO" id="GO:0006364">
    <property type="term" value="P:rRNA processing"/>
    <property type="evidence" value="ECO:0007669"/>
    <property type="project" value="UniProtKB-UniRule"/>
</dbReference>
<reference evidence="8" key="1">
    <citation type="submission" date="2020-01" db="EMBL/GenBank/DDBJ databases">
        <authorList>
            <person name="Meier V. D."/>
            <person name="Meier V D."/>
        </authorList>
    </citation>
    <scope>NUCLEOTIDE SEQUENCE</scope>
    <source>
        <strain evidence="8">HLG_WM_MAG_06</strain>
    </source>
</reference>
<dbReference type="GO" id="GO:0005737">
    <property type="term" value="C:cytoplasm"/>
    <property type="evidence" value="ECO:0007669"/>
    <property type="project" value="UniProtKB-SubCell"/>
</dbReference>
<keyword evidence="7" id="KW-0690">Ribosome biogenesis</keyword>
<dbReference type="InterPro" id="IPR020549">
    <property type="entry name" value="YbeY_CS"/>
</dbReference>
<name>A0A6S6THM4_9BACT</name>
<dbReference type="EC" id="3.1.-.-" evidence="7"/>
<keyword evidence="7" id="KW-0963">Cytoplasm</keyword>
<proteinExistence type="inferred from homology"/>
<feature type="binding site" evidence="7">
    <location>
        <position position="106"/>
    </location>
    <ligand>
        <name>Zn(2+)</name>
        <dbReference type="ChEBI" id="CHEBI:29105"/>
        <note>catalytic</note>
    </ligand>
</feature>
<sequence>MLNIENLTDFTIKSELLENIANSVTSREIDLTLCYNHTIQQYNKEYRHKDQATDVLSFPIENDIIISTDNNFMPLGSIVISLDFVLDKAKEFKHSSDAEMALLFIHGLLHILGYDHETDSGEMREKEALIIQNFNLPSSLIVRTEEN</sequence>
<gene>
    <name evidence="7" type="primary">ybeY</name>
    <name evidence="8" type="ORF">HELGO_WM7501</name>
</gene>
<feature type="binding site" evidence="7">
    <location>
        <position position="110"/>
    </location>
    <ligand>
        <name>Zn(2+)</name>
        <dbReference type="ChEBI" id="CHEBI:29105"/>
        <note>catalytic</note>
    </ligand>
</feature>
<evidence type="ECO:0000256" key="7">
    <source>
        <dbReference type="HAMAP-Rule" id="MF_00009"/>
    </source>
</evidence>
<dbReference type="NCBIfam" id="TIGR00043">
    <property type="entry name" value="rRNA maturation RNase YbeY"/>
    <property type="match status" value="1"/>
</dbReference>
<comment type="subcellular location">
    <subcellularLocation>
        <location evidence="7">Cytoplasm</location>
    </subcellularLocation>
</comment>
<comment type="function">
    <text evidence="7">Single strand-specific metallo-endoribonuclease involved in late-stage 70S ribosome quality control and in maturation of the 3' terminus of the 16S rRNA.</text>
</comment>
<comment type="cofactor">
    <cofactor evidence="7">
        <name>Zn(2+)</name>
        <dbReference type="ChEBI" id="CHEBI:29105"/>
    </cofactor>
    <text evidence="7">Binds 1 zinc ion.</text>
</comment>
<comment type="similarity">
    <text evidence="1 7">Belongs to the endoribonuclease YbeY family.</text>
</comment>
<dbReference type="Pfam" id="PF02130">
    <property type="entry name" value="YbeY"/>
    <property type="match status" value="1"/>
</dbReference>
<dbReference type="AlphaFoldDB" id="A0A6S6THM4"/>
<dbReference type="Gene3D" id="3.40.390.30">
    <property type="entry name" value="Metalloproteases ('zincins'), catalytic domain"/>
    <property type="match status" value="1"/>
</dbReference>
<dbReference type="GO" id="GO:0004222">
    <property type="term" value="F:metalloendopeptidase activity"/>
    <property type="evidence" value="ECO:0007669"/>
    <property type="project" value="InterPro"/>
</dbReference>
<dbReference type="PROSITE" id="PS01306">
    <property type="entry name" value="UPF0054"/>
    <property type="match status" value="1"/>
</dbReference>
<evidence type="ECO:0000256" key="1">
    <source>
        <dbReference type="ARBA" id="ARBA00010875"/>
    </source>
</evidence>
<keyword evidence="3 7" id="KW-0479">Metal-binding</keyword>
<keyword evidence="2 7" id="KW-0540">Nuclease</keyword>
<dbReference type="InterPro" id="IPR002036">
    <property type="entry name" value="YbeY"/>
</dbReference>
<feature type="binding site" evidence="7">
    <location>
        <position position="116"/>
    </location>
    <ligand>
        <name>Zn(2+)</name>
        <dbReference type="ChEBI" id="CHEBI:29105"/>
        <note>catalytic</note>
    </ligand>
</feature>
<dbReference type="SUPFAM" id="SSF55486">
    <property type="entry name" value="Metalloproteases ('zincins'), catalytic domain"/>
    <property type="match status" value="1"/>
</dbReference>
<organism evidence="8">
    <name type="scientific">uncultured Sulfurovum sp</name>
    <dbReference type="NCBI Taxonomy" id="269237"/>
    <lineage>
        <taxon>Bacteria</taxon>
        <taxon>Pseudomonadati</taxon>
        <taxon>Campylobacterota</taxon>
        <taxon>Epsilonproteobacteria</taxon>
        <taxon>Campylobacterales</taxon>
        <taxon>Sulfurovaceae</taxon>
        <taxon>Sulfurovum</taxon>
        <taxon>environmental samples</taxon>
    </lineage>
</organism>
<evidence type="ECO:0000256" key="4">
    <source>
        <dbReference type="ARBA" id="ARBA00022759"/>
    </source>
</evidence>